<dbReference type="Proteomes" id="UP001150830">
    <property type="component" value="Unassembled WGS sequence"/>
</dbReference>
<proteinExistence type="predicted"/>
<dbReference type="AlphaFoldDB" id="A0A9X3EEE7"/>
<keyword evidence="2" id="KW-1185">Reference proteome</keyword>
<comment type="caution">
    <text evidence="1">The sequence shown here is derived from an EMBL/GenBank/DDBJ whole genome shotgun (WGS) entry which is preliminary data.</text>
</comment>
<dbReference type="RefSeq" id="WP_283173894.1">
    <property type="nucleotide sequence ID" value="NZ_JAPNOA010000028.1"/>
</dbReference>
<evidence type="ECO:0000313" key="2">
    <source>
        <dbReference type="Proteomes" id="UP001150830"/>
    </source>
</evidence>
<organism evidence="1 2">
    <name type="scientific">Parathalassolituus penaei</name>
    <dbReference type="NCBI Taxonomy" id="2997323"/>
    <lineage>
        <taxon>Bacteria</taxon>
        <taxon>Pseudomonadati</taxon>
        <taxon>Pseudomonadota</taxon>
        <taxon>Gammaproteobacteria</taxon>
        <taxon>Oceanospirillales</taxon>
        <taxon>Oceanospirillaceae</taxon>
        <taxon>Parathalassolituus</taxon>
    </lineage>
</organism>
<evidence type="ECO:0000313" key="1">
    <source>
        <dbReference type="EMBL" id="MCY0965681.1"/>
    </source>
</evidence>
<accession>A0A9X3EEE7</accession>
<sequence length="60" mass="6883">MHAIDFERLKAELGEFSEIYDNHRERYGMEWPGKRDCLKVIQQPSLATLKPCRLGFGSGG</sequence>
<dbReference type="EMBL" id="JAPNOA010000028">
    <property type="protein sequence ID" value="MCY0965681.1"/>
    <property type="molecule type" value="Genomic_DNA"/>
</dbReference>
<gene>
    <name evidence="1" type="ORF">OUO13_10815</name>
</gene>
<name>A0A9X3EEE7_9GAMM</name>
<protein>
    <submittedName>
        <fullName evidence="1">Uncharacterized protein</fullName>
    </submittedName>
</protein>
<reference evidence="1" key="1">
    <citation type="submission" date="2022-11" db="EMBL/GenBank/DDBJ databases">
        <title>Parathalassolutuus dongxingensis gen. nov., sp. nov., a novel member of family Oceanospirillaceae isolated from a coastal shrimp pond in Guangxi, China.</title>
        <authorList>
            <person name="Chen H."/>
        </authorList>
    </citation>
    <scope>NUCLEOTIDE SEQUENCE</scope>
    <source>
        <strain evidence="1">G-43</strain>
    </source>
</reference>